<feature type="compositionally biased region" description="Low complexity" evidence="1">
    <location>
        <begin position="22"/>
        <end position="37"/>
    </location>
</feature>
<feature type="compositionally biased region" description="Polar residues" evidence="1">
    <location>
        <begin position="70"/>
        <end position="87"/>
    </location>
</feature>
<evidence type="ECO:0000313" key="3">
    <source>
        <dbReference type="Proteomes" id="UP000218334"/>
    </source>
</evidence>
<evidence type="ECO:0000313" key="2">
    <source>
        <dbReference type="EMBL" id="PBK60940.1"/>
    </source>
</evidence>
<organism evidence="2 3">
    <name type="scientific">Armillaria solidipes</name>
    <dbReference type="NCBI Taxonomy" id="1076256"/>
    <lineage>
        <taxon>Eukaryota</taxon>
        <taxon>Fungi</taxon>
        <taxon>Dikarya</taxon>
        <taxon>Basidiomycota</taxon>
        <taxon>Agaricomycotina</taxon>
        <taxon>Agaricomycetes</taxon>
        <taxon>Agaricomycetidae</taxon>
        <taxon>Agaricales</taxon>
        <taxon>Marasmiineae</taxon>
        <taxon>Physalacriaceae</taxon>
        <taxon>Armillaria</taxon>
    </lineage>
</organism>
<dbReference type="STRING" id="1076256.A0A2H3ATP2"/>
<reference evidence="3" key="1">
    <citation type="journal article" date="2017" name="Nat. Ecol. Evol.">
        <title>Genome expansion and lineage-specific genetic innovations in the forest pathogenic fungi Armillaria.</title>
        <authorList>
            <person name="Sipos G."/>
            <person name="Prasanna A.N."/>
            <person name="Walter M.C."/>
            <person name="O'Connor E."/>
            <person name="Balint B."/>
            <person name="Krizsan K."/>
            <person name="Kiss B."/>
            <person name="Hess J."/>
            <person name="Varga T."/>
            <person name="Slot J."/>
            <person name="Riley R."/>
            <person name="Boka B."/>
            <person name="Rigling D."/>
            <person name="Barry K."/>
            <person name="Lee J."/>
            <person name="Mihaltcheva S."/>
            <person name="LaButti K."/>
            <person name="Lipzen A."/>
            <person name="Waldron R."/>
            <person name="Moloney N.M."/>
            <person name="Sperisen C."/>
            <person name="Kredics L."/>
            <person name="Vagvoelgyi C."/>
            <person name="Patrignani A."/>
            <person name="Fitzpatrick D."/>
            <person name="Nagy I."/>
            <person name="Doyle S."/>
            <person name="Anderson J.B."/>
            <person name="Grigoriev I.V."/>
            <person name="Gueldener U."/>
            <person name="Muensterkoetter M."/>
            <person name="Nagy L.G."/>
        </authorList>
    </citation>
    <scope>NUCLEOTIDE SEQUENCE [LARGE SCALE GENOMIC DNA]</scope>
    <source>
        <strain evidence="3">28-4</strain>
    </source>
</reference>
<evidence type="ECO:0000256" key="1">
    <source>
        <dbReference type="SAM" id="MobiDB-lite"/>
    </source>
</evidence>
<feature type="compositionally biased region" description="Basic and acidic residues" evidence="1">
    <location>
        <begin position="1"/>
        <end position="12"/>
    </location>
</feature>
<feature type="region of interest" description="Disordered" evidence="1">
    <location>
        <begin position="1"/>
        <end position="114"/>
    </location>
</feature>
<sequence>MESMDVDKDAHSEVLPSCGAGSTSEVSPSSESGSQLSATSEKDTENLPNDTDGDVDMDEQAGGGSGVDTPPNNSSFSLTETPNASDNPTPPPVSPEHQSPSSHPSPKPPIPQDDETRHILSIEMDILTGCPDWFATVYCTLGNNEFRDAFASLLWSWAFLEKKKEFTGPQVAFTAKERPELLSKWIGCGGKFQEEWSTWWRELQPSWREESPGGSWERGIYGDDWRGLSVSGQNGWLGVVACLFWWGNAVWATEDGDVSLWAEAVKDVDWILKGVLASIELNFVSRSPHVYVDRQHFEDVKEKRAEIYRTFLIMICITFTVW</sequence>
<name>A0A2H3ATP2_9AGAR</name>
<gene>
    <name evidence="2" type="ORF">ARMSODRAFT_981855</name>
</gene>
<keyword evidence="3" id="KW-1185">Reference proteome</keyword>
<protein>
    <submittedName>
        <fullName evidence="2">Uncharacterized protein</fullName>
    </submittedName>
</protein>
<dbReference type="EMBL" id="KZ293480">
    <property type="protein sequence ID" value="PBK60940.1"/>
    <property type="molecule type" value="Genomic_DNA"/>
</dbReference>
<accession>A0A2H3ATP2</accession>
<proteinExistence type="predicted"/>
<dbReference type="Proteomes" id="UP000218334">
    <property type="component" value="Unassembled WGS sequence"/>
</dbReference>
<dbReference type="AlphaFoldDB" id="A0A2H3ATP2"/>